<dbReference type="NCBIfam" id="TIGR02492">
    <property type="entry name" value="flgK_ends"/>
    <property type="match status" value="1"/>
</dbReference>
<evidence type="ECO:0000256" key="1">
    <source>
        <dbReference type="ARBA" id="ARBA00004365"/>
    </source>
</evidence>
<organism evidence="12">
    <name type="scientific">Citrobacter koseri</name>
    <name type="common">Citrobacter diversus</name>
    <dbReference type="NCBI Taxonomy" id="545"/>
    <lineage>
        <taxon>Bacteria</taxon>
        <taxon>Pseudomonadati</taxon>
        <taxon>Pseudomonadota</taxon>
        <taxon>Gammaproteobacteria</taxon>
        <taxon>Enterobacterales</taxon>
        <taxon>Enterobacteriaceae</taxon>
        <taxon>Citrobacter</taxon>
    </lineage>
</organism>
<keyword evidence="12" id="KW-0282">Flagellum</keyword>
<protein>
    <recommendedName>
        <fullName evidence="4 7">Flagellar hook-associated protein 1</fullName>
        <shortName evidence="7">HAP1</shortName>
    </recommendedName>
</protein>
<feature type="domain" description="Flagellar hook-associated protein FlgK helical" evidence="11">
    <location>
        <begin position="93"/>
        <end position="320"/>
    </location>
</feature>
<evidence type="ECO:0000313" key="12">
    <source>
        <dbReference type="EMBL" id="CDZ84532.1"/>
    </source>
</evidence>
<dbReference type="Pfam" id="PF00460">
    <property type="entry name" value="Flg_bb_rod"/>
    <property type="match status" value="1"/>
</dbReference>
<feature type="coiled-coil region" evidence="8">
    <location>
        <begin position="404"/>
        <end position="431"/>
    </location>
</feature>
<dbReference type="Pfam" id="PF22638">
    <property type="entry name" value="FlgK_D1"/>
    <property type="match status" value="1"/>
</dbReference>
<gene>
    <name evidence="12" type="primary">flgK_2</name>
    <name evidence="7 13" type="synonym">flgK</name>
    <name evidence="12" type="ORF">BN1086_02687</name>
    <name evidence="14" type="ORF">EGS84_21985</name>
    <name evidence="13" type="ORF">I5687_08975</name>
</gene>
<evidence type="ECO:0000256" key="5">
    <source>
        <dbReference type="ARBA" id="ARBA00022525"/>
    </source>
</evidence>
<accession>A0A078LGW2</accession>
<evidence type="ECO:0000256" key="3">
    <source>
        <dbReference type="ARBA" id="ARBA00009677"/>
    </source>
</evidence>
<dbReference type="OMA" id="DQYEVAQ"/>
<dbReference type="InterPro" id="IPR002371">
    <property type="entry name" value="FlgK"/>
</dbReference>
<dbReference type="RefSeq" id="WP_012133692.1">
    <property type="nucleotide sequence ID" value="NZ_ABTEQQ020000001.1"/>
</dbReference>
<dbReference type="InterPro" id="IPR001444">
    <property type="entry name" value="Flag_bb_rod_N"/>
</dbReference>
<dbReference type="PANTHER" id="PTHR30033">
    <property type="entry name" value="FLAGELLAR HOOK-ASSOCIATED PROTEIN 1"/>
    <property type="match status" value="1"/>
</dbReference>
<keyword evidence="5 7" id="KW-0964">Secreted</keyword>
<dbReference type="GeneID" id="45136700"/>
<evidence type="ECO:0000256" key="2">
    <source>
        <dbReference type="ARBA" id="ARBA00004613"/>
    </source>
</evidence>
<dbReference type="Proteomes" id="UP000807555">
    <property type="component" value="Unassembled WGS sequence"/>
</dbReference>
<dbReference type="PANTHER" id="PTHR30033:SF1">
    <property type="entry name" value="FLAGELLAR HOOK-ASSOCIATED PROTEIN 1"/>
    <property type="match status" value="1"/>
</dbReference>
<keyword evidence="8" id="KW-0175">Coiled coil</keyword>
<evidence type="ECO:0000256" key="8">
    <source>
        <dbReference type="SAM" id="Coils"/>
    </source>
</evidence>
<feature type="domain" description="Flagellar basal-body/hook protein C-terminal" evidence="10">
    <location>
        <begin position="421"/>
        <end position="459"/>
    </location>
</feature>
<dbReference type="GO" id="GO:0044780">
    <property type="term" value="P:bacterial-type flagellum assembly"/>
    <property type="evidence" value="ECO:0007669"/>
    <property type="project" value="InterPro"/>
</dbReference>
<evidence type="ECO:0000256" key="7">
    <source>
        <dbReference type="RuleBase" id="RU362065"/>
    </source>
</evidence>
<dbReference type="InterPro" id="IPR053927">
    <property type="entry name" value="FlgK_helical"/>
</dbReference>
<dbReference type="EMBL" id="JADVNV010000003">
    <property type="protein sequence ID" value="MBJ9868078.1"/>
    <property type="molecule type" value="Genomic_DNA"/>
</dbReference>
<reference evidence="13" key="4">
    <citation type="submission" date="2020-11" db="EMBL/GenBank/DDBJ databases">
        <title>Enhanced detection system for hospital associated transmission using whole genome sequencing surveillance.</title>
        <authorList>
            <person name="Harrison L.H."/>
            <person name="Van Tyne D."/>
            <person name="Marsh J.W."/>
            <person name="Griffith M.P."/>
            <person name="Snyder D.J."/>
            <person name="Cooper V.S."/>
            <person name="Mustapha M."/>
        </authorList>
    </citation>
    <scope>NUCLEOTIDE SEQUENCE</scope>
    <source>
        <strain evidence="13">CB00014</strain>
    </source>
</reference>
<evidence type="ECO:0000259" key="9">
    <source>
        <dbReference type="Pfam" id="PF00460"/>
    </source>
</evidence>
<dbReference type="EMBL" id="RKIT01000002">
    <property type="protein sequence ID" value="RSC19425.1"/>
    <property type="molecule type" value="Genomic_DNA"/>
</dbReference>
<evidence type="ECO:0000313" key="13">
    <source>
        <dbReference type="EMBL" id="MBJ9868078.1"/>
    </source>
</evidence>
<dbReference type="GO" id="GO:0009424">
    <property type="term" value="C:bacterial-type flagellum hook"/>
    <property type="evidence" value="ECO:0007669"/>
    <property type="project" value="UniProtKB-UniRule"/>
</dbReference>
<proteinExistence type="inferred from homology"/>
<dbReference type="PRINTS" id="PR01005">
    <property type="entry name" value="FLGHOOKAP1"/>
</dbReference>
<dbReference type="InterPro" id="IPR010930">
    <property type="entry name" value="Flg_bb/hook_C_dom"/>
</dbReference>
<evidence type="ECO:0000256" key="4">
    <source>
        <dbReference type="ARBA" id="ARBA00016244"/>
    </source>
</evidence>
<keyword evidence="12" id="KW-0969">Cilium</keyword>
<keyword evidence="12" id="KW-0966">Cell projection</keyword>
<dbReference type="AlphaFoldDB" id="A0A078LGW2"/>
<sequence>MSMINIAFSGLQAAQVGMNVTSMNIANLLTPGYSRQGIIQSSIGPMGEAGFTAGNGVQVDSIRRISSQYLVNQVWQTNSKASYFETGNQYIGALEQVIGTDSTSLGNGLDDFVSALSALTQTPESPALRQQLINQAGALATRFNNVNNFISSQKESINTQRNAMVDQINTLSTSIADYNKKITDMESTGGNSSVLRDQRDELVKQLSTLADVKVTDDGSSGYTVSMANGQPLVSGKVAGQLSAGQDANGNSTLTLKFSTSEFTLNPSAGGQLGALYDYETGTLQQMKDSVQGMAESVAKLFNDQLAKGYDLNGNSGKPLFTFDPSNPAGMLQVTDLKPEELALSGIQADDGTGVPGNGDNLKALIELKNQKTDIPGLGNMSLSEGAAAIISTIGIASKQSKTEMEAASTVRDQAQNQRDNLSAVNQDEEAINLQIYMQAYQSNMKVISTGNQIFSDLLGMF</sequence>
<evidence type="ECO:0000256" key="6">
    <source>
        <dbReference type="ARBA" id="ARBA00023143"/>
    </source>
</evidence>
<comment type="subcellular location">
    <subcellularLocation>
        <location evidence="1 7">Bacterial flagellum</location>
    </subcellularLocation>
    <subcellularLocation>
        <location evidence="2 7">Secreted</location>
    </subcellularLocation>
</comment>
<dbReference type="SUPFAM" id="SSF64518">
    <property type="entry name" value="Phase 1 flagellin"/>
    <property type="match status" value="1"/>
</dbReference>
<evidence type="ECO:0000313" key="14">
    <source>
        <dbReference type="EMBL" id="RSC19425.1"/>
    </source>
</evidence>
<dbReference type="GO" id="GO:0005576">
    <property type="term" value="C:extracellular region"/>
    <property type="evidence" value="ECO:0007669"/>
    <property type="project" value="UniProtKB-SubCell"/>
</dbReference>
<evidence type="ECO:0000259" key="11">
    <source>
        <dbReference type="Pfam" id="PF22638"/>
    </source>
</evidence>
<keyword evidence="6 7" id="KW-0975">Bacterial flagellum</keyword>
<dbReference type="Proteomes" id="UP000282299">
    <property type="component" value="Unassembled WGS sequence"/>
</dbReference>
<dbReference type="GO" id="GO:0005198">
    <property type="term" value="F:structural molecule activity"/>
    <property type="evidence" value="ECO:0007669"/>
    <property type="project" value="UniProtKB-UniRule"/>
</dbReference>
<evidence type="ECO:0000313" key="15">
    <source>
        <dbReference type="Proteomes" id="UP000282299"/>
    </source>
</evidence>
<reference evidence="14" key="3">
    <citation type="submission" date="2018-10" db="EMBL/GenBank/DDBJ databases">
        <title>FDA dAtabase for Regulatory Grade micrObial Sequences (FDA-ARGOS): Supporting development and validation of Infectious Disease Dx tests.</title>
        <authorList>
            <person name="Campos J."/>
            <person name="Goldberg B."/>
            <person name="Tallon L.J."/>
            <person name="Sadzewicz L."/>
            <person name="Zhao X."/>
            <person name="Vavikolanu K."/>
            <person name="Mehta A."/>
            <person name="Aluvathingal J."/>
            <person name="Nadendla S."/>
            <person name="Geyer C."/>
            <person name="Nandy P."/>
            <person name="Yan Y."/>
            <person name="Sichtig H."/>
        </authorList>
    </citation>
    <scope>NUCLEOTIDE SEQUENCE</scope>
    <source>
        <strain evidence="14">FDAARGOS_526</strain>
    </source>
</reference>
<dbReference type="EMBL" id="LK931336">
    <property type="protein sequence ID" value="CDZ84532.1"/>
    <property type="molecule type" value="Genomic_DNA"/>
</dbReference>
<comment type="similarity">
    <text evidence="3 7">Belongs to the flagella basal body rod proteins family.</text>
</comment>
<reference evidence="15" key="2">
    <citation type="submission" date="2018-10" db="EMBL/GenBank/DDBJ databases">
        <title>FDA dAtabase for Regulatory Grade micrObial Sequences (FDA-ARGOS): Supporting development and validation of Infectious Disease Dx tests.</title>
        <authorList>
            <person name="Goldberg B."/>
            <person name="Campos J."/>
            <person name="Tallon L."/>
            <person name="Sadzewicz L."/>
            <person name="Zhao X."/>
            <person name="Vavikolanu K."/>
            <person name="Mehta A."/>
            <person name="Aluvathingal J."/>
            <person name="Nadendla S."/>
            <person name="Geyer C."/>
            <person name="Nandy P."/>
            <person name="Yan Y."/>
            <person name="Sichtig H."/>
        </authorList>
    </citation>
    <scope>NUCLEOTIDE SEQUENCE [LARGE SCALE GENOMIC DNA]</scope>
    <source>
        <strain evidence="15">FDAARGOS_526</strain>
    </source>
</reference>
<feature type="domain" description="Flagellar basal body rod protein N-terminal" evidence="9">
    <location>
        <begin position="4"/>
        <end position="33"/>
    </location>
</feature>
<dbReference type="Pfam" id="PF06429">
    <property type="entry name" value="Flg_bbr_C"/>
    <property type="match status" value="1"/>
</dbReference>
<name>A0A078LGW2_CITKO</name>
<reference evidence="12" key="1">
    <citation type="submission" date="2014-06" db="EMBL/GenBank/DDBJ databases">
        <authorList>
            <person name="Urmite Genomes Urmite Genomes"/>
        </authorList>
    </citation>
    <scope>NUCLEOTIDE SEQUENCE</scope>
</reference>
<dbReference type="PATRIC" id="fig|545.11.peg.1120"/>
<evidence type="ECO:0000259" key="10">
    <source>
        <dbReference type="Pfam" id="PF06429"/>
    </source>
</evidence>